<proteinExistence type="predicted"/>
<evidence type="ECO:0008006" key="4">
    <source>
        <dbReference type="Google" id="ProtNLM"/>
    </source>
</evidence>
<keyword evidence="1" id="KW-0812">Transmembrane</keyword>
<protein>
    <recommendedName>
        <fullName evidence="4">Bax inhibitor-1/YccA family protein</fullName>
    </recommendedName>
</protein>
<keyword evidence="1" id="KW-1133">Transmembrane helix</keyword>
<dbReference type="PIRSF" id="PIRSF009160">
    <property type="entry name" value="UCP009160"/>
    <property type="match status" value="1"/>
</dbReference>
<feature type="transmembrane region" description="Helical" evidence="1">
    <location>
        <begin position="98"/>
        <end position="118"/>
    </location>
</feature>
<dbReference type="STRING" id="1409788.NC99_14570"/>
<name>A0A0L8VBA4_9BACT</name>
<feature type="transmembrane region" description="Helical" evidence="1">
    <location>
        <begin position="230"/>
        <end position="250"/>
    </location>
</feature>
<organism evidence="2 3">
    <name type="scientific">Sunxiuqinia dokdonensis</name>
    <dbReference type="NCBI Taxonomy" id="1409788"/>
    <lineage>
        <taxon>Bacteria</taxon>
        <taxon>Pseudomonadati</taxon>
        <taxon>Bacteroidota</taxon>
        <taxon>Bacteroidia</taxon>
        <taxon>Marinilabiliales</taxon>
        <taxon>Prolixibacteraceae</taxon>
        <taxon>Sunxiuqinia</taxon>
    </lineage>
</organism>
<feature type="transmembrane region" description="Helical" evidence="1">
    <location>
        <begin position="124"/>
        <end position="144"/>
    </location>
</feature>
<reference evidence="3" key="1">
    <citation type="submission" date="2015-07" db="EMBL/GenBank/DDBJ databases">
        <title>Genome sequencing of Sunxiuqinia dokdonensis strain SK.</title>
        <authorList>
            <person name="Ahn S."/>
            <person name="Kim B.-C."/>
        </authorList>
    </citation>
    <scope>NUCLEOTIDE SEQUENCE [LARGE SCALE GENOMIC DNA]</scope>
    <source>
        <strain evidence="3">SK</strain>
    </source>
</reference>
<evidence type="ECO:0000256" key="1">
    <source>
        <dbReference type="SAM" id="Phobius"/>
    </source>
</evidence>
<feature type="transmembrane region" description="Helical" evidence="1">
    <location>
        <begin position="38"/>
        <end position="59"/>
    </location>
</feature>
<accession>A0A0L8VBA4</accession>
<dbReference type="Proteomes" id="UP000036958">
    <property type="component" value="Unassembled WGS sequence"/>
</dbReference>
<comment type="caution">
    <text evidence="2">The sequence shown here is derived from an EMBL/GenBank/DDBJ whole genome shotgun (WGS) entry which is preliminary data.</text>
</comment>
<dbReference type="OrthoDB" id="116480at2"/>
<dbReference type="PANTHER" id="PTHR41282">
    <property type="entry name" value="CONSERVED TRANSMEMBRANE PROTEIN-RELATED"/>
    <property type="match status" value="1"/>
</dbReference>
<keyword evidence="3" id="KW-1185">Reference proteome</keyword>
<feature type="transmembrane region" description="Helical" evidence="1">
    <location>
        <begin position="191"/>
        <end position="210"/>
    </location>
</feature>
<dbReference type="EMBL" id="LGIA01000076">
    <property type="protein sequence ID" value="KOH45719.1"/>
    <property type="molecule type" value="Genomic_DNA"/>
</dbReference>
<keyword evidence="1" id="KW-0472">Membrane</keyword>
<evidence type="ECO:0000313" key="2">
    <source>
        <dbReference type="EMBL" id="KOH45719.1"/>
    </source>
</evidence>
<dbReference type="Pfam" id="PF12811">
    <property type="entry name" value="BaxI_1"/>
    <property type="match status" value="1"/>
</dbReference>
<dbReference type="PATRIC" id="fig|1409788.3.peg.1490"/>
<dbReference type="RefSeq" id="WP_053181198.1">
    <property type="nucleotide sequence ID" value="NZ_LGIA01000076.1"/>
</dbReference>
<feature type="transmembrane region" description="Helical" evidence="1">
    <location>
        <begin position="156"/>
        <end position="179"/>
    </location>
</feature>
<dbReference type="InterPro" id="IPR010539">
    <property type="entry name" value="BaxI_1-like"/>
</dbReference>
<dbReference type="PANTHER" id="PTHR41282:SF1">
    <property type="entry name" value="CONSERVED TRANSMEMBRANE PROTEIN-RELATED"/>
    <property type="match status" value="1"/>
</dbReference>
<feature type="transmembrane region" description="Helical" evidence="1">
    <location>
        <begin position="71"/>
        <end position="91"/>
    </location>
</feature>
<sequence length="257" mass="27685">MNLTKSSNPALSNSVFSKVQTGAQTDVMTIEGTVNKTGLMFLILAFAAAFTWRKFFGVYEFGSTEGAFSAVAPWLIGGGIGGFIVAIITVFSPRYSNITAPIYAVLEGLFLGGLSAFFEAQYPGLVMRAVALTFGVFFIMLFLFRSGKIRATGKFRMAIIAATGGIALIYFVSFIAGMFGANIGFLHGNSLFSIGFSLLVVGIAALNLILDFDFIQRGAEGGAPKIMEWYGAFGLMVTLVWLYIEILRLLSKLASRD</sequence>
<gene>
    <name evidence="2" type="ORF">NC99_14570</name>
</gene>
<evidence type="ECO:0000313" key="3">
    <source>
        <dbReference type="Proteomes" id="UP000036958"/>
    </source>
</evidence>
<dbReference type="AlphaFoldDB" id="A0A0L8VBA4"/>